<comment type="subcellular location">
    <subcellularLocation>
        <location evidence="1">Nucleus</location>
        <location evidence="1">Nucleolus</location>
    </subcellularLocation>
</comment>
<dbReference type="EMBL" id="JAPDRL010000033">
    <property type="protein sequence ID" value="KAJ9665050.1"/>
    <property type="molecule type" value="Genomic_DNA"/>
</dbReference>
<protein>
    <submittedName>
        <fullName evidence="7">DNA-directed RNA polymerase I subunit rpa49</fullName>
    </submittedName>
</protein>
<evidence type="ECO:0000256" key="1">
    <source>
        <dbReference type="ARBA" id="ARBA00004604"/>
    </source>
</evidence>
<keyword evidence="4" id="KW-0804">Transcription</keyword>
<feature type="region of interest" description="Disordered" evidence="6">
    <location>
        <begin position="1"/>
        <end position="29"/>
    </location>
</feature>
<dbReference type="PANTHER" id="PTHR14440">
    <property type="entry name" value="DNA-DIRECTED RNA POLYMERASE I SUBUNIT RPA49"/>
    <property type="match status" value="1"/>
</dbReference>
<dbReference type="Proteomes" id="UP001172684">
    <property type="component" value="Unassembled WGS sequence"/>
</dbReference>
<name>A0ABQ9NUR4_9PEZI</name>
<reference evidence="7" key="1">
    <citation type="submission" date="2022-10" db="EMBL/GenBank/DDBJ databases">
        <title>Culturing micro-colonial fungi from biological soil crusts in the Mojave desert and describing Neophaeococcomyces mojavensis, and introducing the new genera and species Taxawa tesnikishii.</title>
        <authorList>
            <person name="Kurbessoian T."/>
            <person name="Stajich J.E."/>
        </authorList>
    </citation>
    <scope>NUCLEOTIDE SEQUENCE</scope>
    <source>
        <strain evidence="7">TK_1</strain>
    </source>
</reference>
<sequence length="453" mass="49403">MSEKKRKRSSAEDGRPSKKIAPAAPSTNEVKVTFVPDDGELCPVVASTPGLSIPTNIPLQPYKKSRILPPGYKPSKSGTYELLLQSSDHPRLDYTGREEHDGSADSLLKHYVGVFDPATSELTVTEAHKIVVRSTLRSEVEEMREERERRAAEVVQKSRASALKQDLGMTFGTKKAKKAITSITENAISQGAGGAPGGKAPAGSVAAAVVDAMAAATAAMPTRDEMQADIDTTKPRPTPNMNATTPAEVYTLESLVGTDTVREIKVKDWLDAVKENQDVKTSSRFVSRRLETVAKIPDIKKLKTLKYILLLIDFHNALKSAGKDGGKKLPQAEDMEKKLGGYGALVIGAKRNFSDKGTVTSWHLDKLRTHVAALALIVDNFQTDVSGLTEDLRLDSNGMSKYFKEIGCKVVALSEDERTKLGYSKAEAAAHKQAKLRLPLEFPKQRAPRQKKR</sequence>
<feature type="compositionally biased region" description="Basic and acidic residues" evidence="6">
    <location>
        <begin position="1"/>
        <end position="16"/>
    </location>
</feature>
<evidence type="ECO:0000313" key="8">
    <source>
        <dbReference type="Proteomes" id="UP001172684"/>
    </source>
</evidence>
<organism evidence="7 8">
    <name type="scientific">Coniosporium apollinis</name>
    <dbReference type="NCBI Taxonomy" id="61459"/>
    <lineage>
        <taxon>Eukaryota</taxon>
        <taxon>Fungi</taxon>
        <taxon>Dikarya</taxon>
        <taxon>Ascomycota</taxon>
        <taxon>Pezizomycotina</taxon>
        <taxon>Dothideomycetes</taxon>
        <taxon>Dothideomycetes incertae sedis</taxon>
        <taxon>Coniosporium</taxon>
    </lineage>
</organism>
<keyword evidence="3 7" id="KW-0240">DNA-directed RNA polymerase</keyword>
<gene>
    <name evidence="7" type="primary">RPA49</name>
    <name evidence="7" type="ORF">H2201_004916</name>
</gene>
<keyword evidence="5" id="KW-0539">Nucleus</keyword>
<comment type="similarity">
    <text evidence="2">Belongs to the eukaryotic RPA49/POLR1E RNA polymerase subunit family.</text>
</comment>
<accession>A0ABQ9NUR4</accession>
<keyword evidence="8" id="KW-1185">Reference proteome</keyword>
<evidence type="ECO:0000256" key="6">
    <source>
        <dbReference type="SAM" id="MobiDB-lite"/>
    </source>
</evidence>
<evidence type="ECO:0000256" key="5">
    <source>
        <dbReference type="ARBA" id="ARBA00023242"/>
    </source>
</evidence>
<dbReference type="Pfam" id="PF06870">
    <property type="entry name" value="RNA_pol_I_A49"/>
    <property type="match status" value="1"/>
</dbReference>
<evidence type="ECO:0000256" key="4">
    <source>
        <dbReference type="ARBA" id="ARBA00023163"/>
    </source>
</evidence>
<proteinExistence type="inferred from homology"/>
<comment type="caution">
    <text evidence="7">The sequence shown here is derived from an EMBL/GenBank/DDBJ whole genome shotgun (WGS) entry which is preliminary data.</text>
</comment>
<dbReference type="GO" id="GO:0000428">
    <property type="term" value="C:DNA-directed RNA polymerase complex"/>
    <property type="evidence" value="ECO:0007669"/>
    <property type="project" value="UniProtKB-KW"/>
</dbReference>
<dbReference type="InterPro" id="IPR009668">
    <property type="entry name" value="RNA_pol-assoc_fac_A49-like"/>
</dbReference>
<evidence type="ECO:0000313" key="7">
    <source>
        <dbReference type="EMBL" id="KAJ9665050.1"/>
    </source>
</evidence>
<evidence type="ECO:0000256" key="3">
    <source>
        <dbReference type="ARBA" id="ARBA00022478"/>
    </source>
</evidence>
<evidence type="ECO:0000256" key="2">
    <source>
        <dbReference type="ARBA" id="ARBA00009430"/>
    </source>
</evidence>